<comment type="caution">
    <text evidence="5">The sequence shown here is derived from an EMBL/GenBank/DDBJ whole genome shotgun (WGS) entry which is preliminary data.</text>
</comment>
<keyword evidence="6" id="KW-1185">Reference proteome</keyword>
<dbReference type="Gene3D" id="3.40.50.2000">
    <property type="entry name" value="Glycogen Phosphorylase B"/>
    <property type="match status" value="1"/>
</dbReference>
<dbReference type="InterPro" id="IPR003331">
    <property type="entry name" value="UDP_GlcNAc_Epimerase_2_dom"/>
</dbReference>
<accession>A0AAW2Z4U0</accession>
<comment type="similarity">
    <text evidence="2">Belongs to the UDP-N-acetylglucosamine 2-epimerase family.</text>
</comment>
<evidence type="ECO:0000256" key="2">
    <source>
        <dbReference type="ARBA" id="ARBA00038209"/>
    </source>
</evidence>
<evidence type="ECO:0000313" key="5">
    <source>
        <dbReference type="EMBL" id="KAL0483667.1"/>
    </source>
</evidence>
<dbReference type="EC" id="5.1.3.14" evidence="3"/>
<name>A0AAW2Z4U0_9EUKA</name>
<dbReference type="PANTHER" id="PTHR43174">
    <property type="entry name" value="UDP-N-ACETYLGLUCOSAMINE 2-EPIMERASE"/>
    <property type="match status" value="1"/>
</dbReference>
<dbReference type="SUPFAM" id="SSF53756">
    <property type="entry name" value="UDP-Glycosyltransferase/glycogen phosphorylase"/>
    <property type="match status" value="1"/>
</dbReference>
<organism evidence="5 6">
    <name type="scientific">Acrasis kona</name>
    <dbReference type="NCBI Taxonomy" id="1008807"/>
    <lineage>
        <taxon>Eukaryota</taxon>
        <taxon>Discoba</taxon>
        <taxon>Heterolobosea</taxon>
        <taxon>Tetramitia</taxon>
        <taxon>Eutetramitia</taxon>
        <taxon>Acrasidae</taxon>
        <taxon>Acrasis</taxon>
    </lineage>
</organism>
<dbReference type="GO" id="GO:0008761">
    <property type="term" value="F:UDP-N-acetylglucosamine 2-epimerase activity"/>
    <property type="evidence" value="ECO:0007669"/>
    <property type="project" value="UniProtKB-EC"/>
</dbReference>
<evidence type="ECO:0000313" key="6">
    <source>
        <dbReference type="Proteomes" id="UP001431209"/>
    </source>
</evidence>
<dbReference type="InterPro" id="IPR029767">
    <property type="entry name" value="WecB-like"/>
</dbReference>
<dbReference type="Proteomes" id="UP001431209">
    <property type="component" value="Unassembled WGS sequence"/>
</dbReference>
<keyword evidence="1" id="KW-0413">Isomerase</keyword>
<proteinExistence type="inferred from homology"/>
<reference evidence="5 6" key="1">
    <citation type="submission" date="2024-03" db="EMBL/GenBank/DDBJ databases">
        <title>The Acrasis kona genome and developmental transcriptomes reveal deep origins of eukaryotic multicellular pathways.</title>
        <authorList>
            <person name="Sheikh S."/>
            <person name="Fu C.-J."/>
            <person name="Brown M.W."/>
            <person name="Baldauf S.L."/>
        </authorList>
    </citation>
    <scope>NUCLEOTIDE SEQUENCE [LARGE SCALE GENOMIC DNA]</scope>
    <source>
        <strain evidence="5 6">ATCC MYA-3509</strain>
    </source>
</reference>
<gene>
    <name evidence="5" type="ORF">AKO1_013915</name>
</gene>
<dbReference type="AlphaFoldDB" id="A0AAW2Z4U0"/>
<protein>
    <recommendedName>
        <fullName evidence="3">UDP-N-acetylglucosamine 2-epimerase (non-hydrolyzing)</fullName>
        <ecNumber evidence="3">5.1.3.14</ecNumber>
    </recommendedName>
</protein>
<evidence type="ECO:0000256" key="3">
    <source>
        <dbReference type="ARBA" id="ARBA00038858"/>
    </source>
</evidence>
<evidence type="ECO:0000259" key="4">
    <source>
        <dbReference type="Pfam" id="PF02350"/>
    </source>
</evidence>
<feature type="domain" description="UDP-N-acetylglucosamine 2-epimerase" evidence="4">
    <location>
        <begin position="30"/>
        <end position="155"/>
    </location>
</feature>
<dbReference type="PANTHER" id="PTHR43174:SF2">
    <property type="entry name" value="UDP-N-ACETYLGLUCOSAMINE 2-EPIMERASE"/>
    <property type="match status" value="1"/>
</dbReference>
<sequence>MKRVVVVLGTRPEAIKLAPLISEFRSKYTHHIELVVVSTGQHYEMLRQSLEAFSQNIDVSLDLMIDNQDPSNLFILAFDAISTQLRIMNPVDMVVVQGDTTTTLAAAIAAGYQGIDLAHVEAGLRTYNLKNPHPEEINRKVVDSFSKLNVRPHNLRERSTFKRGCM</sequence>
<dbReference type="EMBL" id="JAOPGA020000973">
    <property type="protein sequence ID" value="KAL0483667.1"/>
    <property type="molecule type" value="Genomic_DNA"/>
</dbReference>
<evidence type="ECO:0000256" key="1">
    <source>
        <dbReference type="ARBA" id="ARBA00023235"/>
    </source>
</evidence>
<dbReference type="Pfam" id="PF02350">
    <property type="entry name" value="Epimerase_2"/>
    <property type="match status" value="1"/>
</dbReference>